<dbReference type="InterPro" id="IPR027417">
    <property type="entry name" value="P-loop_NTPase"/>
</dbReference>
<dbReference type="Gene3D" id="3.40.50.300">
    <property type="entry name" value="P-loop containing nucleotide triphosphate hydrolases"/>
    <property type="match status" value="2"/>
</dbReference>
<dbReference type="InterPro" id="IPR006935">
    <property type="entry name" value="Helicase/UvrB_N"/>
</dbReference>
<evidence type="ECO:0000313" key="5">
    <source>
        <dbReference type="EMBL" id="HIR61098.1"/>
    </source>
</evidence>
<dbReference type="PANTHER" id="PTHR24029">
    <property type="entry name" value="UVRABC SYSTEM PROTEIN B"/>
    <property type="match status" value="1"/>
</dbReference>
<evidence type="ECO:0000313" key="6">
    <source>
        <dbReference type="Proteomes" id="UP000824241"/>
    </source>
</evidence>
<dbReference type="InterPro" id="IPR014001">
    <property type="entry name" value="Helicase_ATP-bd"/>
</dbReference>
<dbReference type="AlphaFoldDB" id="A0A9D1DY43"/>
<comment type="caution">
    <text evidence="5">The sequence shown here is derived from an EMBL/GenBank/DDBJ whole genome shotgun (WGS) entry which is preliminary data.</text>
</comment>
<accession>A0A9D1DY43</accession>
<dbReference type="Proteomes" id="UP000824241">
    <property type="component" value="Unassembled WGS sequence"/>
</dbReference>
<name>A0A9D1DY43_9FIRM</name>
<dbReference type="Pfam" id="PF04851">
    <property type="entry name" value="ResIII"/>
    <property type="match status" value="1"/>
</dbReference>
<dbReference type="InterPro" id="IPR004807">
    <property type="entry name" value="UvrB"/>
</dbReference>
<gene>
    <name evidence="5" type="ORF">IAB37_05950</name>
</gene>
<evidence type="ECO:0000256" key="3">
    <source>
        <dbReference type="ARBA" id="ARBA00022840"/>
    </source>
</evidence>
<dbReference type="PANTHER" id="PTHR24029:SF0">
    <property type="entry name" value="UVRABC SYSTEM PROTEIN B"/>
    <property type="match status" value="1"/>
</dbReference>
<dbReference type="GO" id="GO:0005524">
    <property type="term" value="F:ATP binding"/>
    <property type="evidence" value="ECO:0007669"/>
    <property type="project" value="UniProtKB-KW"/>
</dbReference>
<proteinExistence type="predicted"/>
<reference evidence="5" key="1">
    <citation type="submission" date="2020-10" db="EMBL/GenBank/DDBJ databases">
        <authorList>
            <person name="Gilroy R."/>
        </authorList>
    </citation>
    <scope>NUCLEOTIDE SEQUENCE</scope>
    <source>
        <strain evidence="5">CHK189-12415</strain>
    </source>
</reference>
<dbReference type="CDD" id="cd17916">
    <property type="entry name" value="DEXHc_UvrB"/>
    <property type="match status" value="1"/>
</dbReference>
<dbReference type="InterPro" id="IPR041471">
    <property type="entry name" value="UvrB_inter"/>
</dbReference>
<keyword evidence="2" id="KW-0547">Nucleotide-binding</keyword>
<keyword evidence="5" id="KW-0378">Hydrolase</keyword>
<dbReference type="GO" id="GO:0016887">
    <property type="term" value="F:ATP hydrolysis activity"/>
    <property type="evidence" value="ECO:0007669"/>
    <property type="project" value="InterPro"/>
</dbReference>
<keyword evidence="5" id="KW-0347">Helicase</keyword>
<evidence type="ECO:0000256" key="2">
    <source>
        <dbReference type="ARBA" id="ARBA00022741"/>
    </source>
</evidence>
<dbReference type="GO" id="GO:0004386">
    <property type="term" value="F:helicase activity"/>
    <property type="evidence" value="ECO:0007669"/>
    <property type="project" value="UniProtKB-KW"/>
</dbReference>
<keyword evidence="1" id="KW-0963">Cytoplasm</keyword>
<dbReference type="Pfam" id="PF17757">
    <property type="entry name" value="UvrB_inter"/>
    <property type="match status" value="1"/>
</dbReference>
<dbReference type="EMBL" id="DVHA01000189">
    <property type="protein sequence ID" value="HIR61098.1"/>
    <property type="molecule type" value="Genomic_DNA"/>
</dbReference>
<dbReference type="SMART" id="SM00487">
    <property type="entry name" value="DEXDc"/>
    <property type="match status" value="1"/>
</dbReference>
<evidence type="ECO:0000259" key="4">
    <source>
        <dbReference type="PROSITE" id="PS51192"/>
    </source>
</evidence>
<reference evidence="5" key="2">
    <citation type="journal article" date="2021" name="PeerJ">
        <title>Extensive microbial diversity within the chicken gut microbiome revealed by metagenomics and culture.</title>
        <authorList>
            <person name="Gilroy R."/>
            <person name="Ravi A."/>
            <person name="Getino M."/>
            <person name="Pursley I."/>
            <person name="Horton D.L."/>
            <person name="Alikhan N.F."/>
            <person name="Baker D."/>
            <person name="Gharbi K."/>
            <person name="Hall N."/>
            <person name="Watson M."/>
            <person name="Adriaenssens E.M."/>
            <person name="Foster-Nyarko E."/>
            <person name="Jarju S."/>
            <person name="Secka A."/>
            <person name="Antonio M."/>
            <person name="Oren A."/>
            <person name="Chaudhuri R.R."/>
            <person name="La Ragione R."/>
            <person name="Hildebrand F."/>
            <person name="Pallen M.J."/>
        </authorList>
    </citation>
    <scope>NUCLEOTIDE SEQUENCE</scope>
    <source>
        <strain evidence="5">CHK189-12415</strain>
    </source>
</reference>
<dbReference type="PROSITE" id="PS51192">
    <property type="entry name" value="HELICASE_ATP_BIND_1"/>
    <property type="match status" value="1"/>
</dbReference>
<sequence>MPYPDHFILEAPYKPTGDQPEAIESLVDGVKKGDKEQTLLGVTGSGKTFTMANVIAQVNKPTLVLAHNKTLAAQLCSEFREFFPKNAVEYFVSYYDYYQPEAYIPGSDTYIEKDSAINDEIDKLRHSATCALSERRDVIIVASVSCIYSLGSPIDYKSMVISLRTGMEMERDTLLHRLIELQYDRNDVSFTRTKFRVRGDTVEIFPAGSGDTAIRVEFWGDEIDRISEINPLTGEVRGTLAHVAIYPASHFITPRDKLTKAIENIQTEMEERIKYFKSEGKLLEAQRIEQRTKYDMEMLEEIGFCKGIENYSRVLEGRAPGSTPHTLLDYFNKDFLLFIDESHVTVSQVRGMFNGDRGRKQVLVDYGFRLPSALDNRPLNFDEFREKLDQVIYVSATPGQYERERSQNIAEQVIRPTGL</sequence>
<keyword evidence="3" id="KW-0067">ATP-binding</keyword>
<feature type="domain" description="Helicase ATP-binding" evidence="4">
    <location>
        <begin position="28"/>
        <end position="186"/>
    </location>
</feature>
<protein>
    <submittedName>
        <fullName evidence="5">DEAD/DEAH box helicase family protein</fullName>
    </submittedName>
</protein>
<dbReference type="GO" id="GO:0009380">
    <property type="term" value="C:excinuclease repair complex"/>
    <property type="evidence" value="ECO:0007669"/>
    <property type="project" value="InterPro"/>
</dbReference>
<dbReference type="Gene3D" id="6.10.140.240">
    <property type="match status" value="1"/>
</dbReference>
<dbReference type="GO" id="GO:0003677">
    <property type="term" value="F:DNA binding"/>
    <property type="evidence" value="ECO:0007669"/>
    <property type="project" value="InterPro"/>
</dbReference>
<feature type="non-terminal residue" evidence="5">
    <location>
        <position position="419"/>
    </location>
</feature>
<dbReference type="SUPFAM" id="SSF52540">
    <property type="entry name" value="P-loop containing nucleoside triphosphate hydrolases"/>
    <property type="match status" value="1"/>
</dbReference>
<dbReference type="GO" id="GO:0006289">
    <property type="term" value="P:nucleotide-excision repair"/>
    <property type="evidence" value="ECO:0007669"/>
    <property type="project" value="InterPro"/>
</dbReference>
<organism evidence="5 6">
    <name type="scientific">Candidatus Faecivivens stercoravium</name>
    <dbReference type="NCBI Taxonomy" id="2840803"/>
    <lineage>
        <taxon>Bacteria</taxon>
        <taxon>Bacillati</taxon>
        <taxon>Bacillota</taxon>
        <taxon>Clostridia</taxon>
        <taxon>Eubacteriales</taxon>
        <taxon>Oscillospiraceae</taxon>
        <taxon>Oscillospiraceae incertae sedis</taxon>
        <taxon>Candidatus Faecivivens</taxon>
    </lineage>
</organism>
<evidence type="ECO:0000256" key="1">
    <source>
        <dbReference type="ARBA" id="ARBA00022490"/>
    </source>
</evidence>